<dbReference type="Pfam" id="PF01584">
    <property type="entry name" value="CheW"/>
    <property type="match status" value="1"/>
</dbReference>
<evidence type="ECO:0000313" key="3">
    <source>
        <dbReference type="Proteomes" id="UP000675379"/>
    </source>
</evidence>
<dbReference type="InterPro" id="IPR036061">
    <property type="entry name" value="CheW-like_dom_sf"/>
</dbReference>
<dbReference type="EMBL" id="JAGSCS010000006">
    <property type="protein sequence ID" value="MBR0575981.1"/>
    <property type="molecule type" value="Genomic_DNA"/>
</dbReference>
<feature type="domain" description="CheW-like" evidence="1">
    <location>
        <begin position="1"/>
        <end position="129"/>
    </location>
</feature>
<keyword evidence="3" id="KW-1185">Reference proteome</keyword>
<evidence type="ECO:0000313" key="2">
    <source>
        <dbReference type="EMBL" id="MBR0575981.1"/>
    </source>
</evidence>
<proteinExistence type="predicted"/>
<comment type="caution">
    <text evidence="2">The sequence shown here is derived from an EMBL/GenBank/DDBJ whole genome shotgun (WGS) entry which is preliminary data.</text>
</comment>
<dbReference type="RefSeq" id="WP_211800696.1">
    <property type="nucleotide sequence ID" value="NZ_JAGSCS010000006.1"/>
</dbReference>
<dbReference type="AlphaFoldDB" id="A0A941HQ13"/>
<dbReference type="PANTHER" id="PTHR22617">
    <property type="entry name" value="CHEMOTAXIS SENSOR HISTIDINE KINASE-RELATED"/>
    <property type="match status" value="1"/>
</dbReference>
<protein>
    <submittedName>
        <fullName evidence="2">Chemotaxis protein CheW</fullName>
    </submittedName>
</protein>
<organism evidence="2 3">
    <name type="scientific">Proteiniclasticum sediminis</name>
    <dbReference type="NCBI Taxonomy" id="2804028"/>
    <lineage>
        <taxon>Bacteria</taxon>
        <taxon>Bacillati</taxon>
        <taxon>Bacillota</taxon>
        <taxon>Clostridia</taxon>
        <taxon>Eubacteriales</taxon>
        <taxon>Clostridiaceae</taxon>
        <taxon>Proteiniclasticum</taxon>
    </lineage>
</organism>
<accession>A0A941HQ13</accession>
<reference evidence="2" key="1">
    <citation type="submission" date="2021-04" db="EMBL/GenBank/DDBJ databases">
        <title>Proteiniclasticum sedimins sp. nov., an obligate anaerobic bacterium isolated from anaerobic sludge.</title>
        <authorList>
            <person name="Liu J."/>
        </authorList>
    </citation>
    <scope>NUCLEOTIDE SEQUENCE</scope>
    <source>
        <strain evidence="2">BAD-10</strain>
    </source>
</reference>
<dbReference type="PANTHER" id="PTHR22617:SF23">
    <property type="entry name" value="CHEMOTAXIS PROTEIN CHEW"/>
    <property type="match status" value="1"/>
</dbReference>
<dbReference type="InterPro" id="IPR002545">
    <property type="entry name" value="CheW-lke_dom"/>
</dbReference>
<evidence type="ECO:0000259" key="1">
    <source>
        <dbReference type="PROSITE" id="PS50851"/>
    </source>
</evidence>
<dbReference type="InterPro" id="IPR039315">
    <property type="entry name" value="CheW"/>
</dbReference>
<dbReference type="PROSITE" id="PS50851">
    <property type="entry name" value="CHEW"/>
    <property type="match status" value="1"/>
</dbReference>
<gene>
    <name evidence="2" type="ORF">KCG48_06460</name>
</gene>
<dbReference type="GO" id="GO:0007165">
    <property type="term" value="P:signal transduction"/>
    <property type="evidence" value="ECO:0007669"/>
    <property type="project" value="InterPro"/>
</dbReference>
<dbReference type="Gene3D" id="2.40.50.180">
    <property type="entry name" value="CheA-289, Domain 4"/>
    <property type="match status" value="1"/>
</dbReference>
<dbReference type="GO" id="GO:0005829">
    <property type="term" value="C:cytosol"/>
    <property type="evidence" value="ECO:0007669"/>
    <property type="project" value="TreeGrafter"/>
</dbReference>
<dbReference type="Proteomes" id="UP000675379">
    <property type="component" value="Unassembled WGS sequence"/>
</dbReference>
<dbReference type="Gene3D" id="2.30.30.40">
    <property type="entry name" value="SH3 Domains"/>
    <property type="match status" value="1"/>
</dbReference>
<dbReference type="SMART" id="SM00260">
    <property type="entry name" value="CheW"/>
    <property type="match status" value="1"/>
</dbReference>
<name>A0A941HQ13_9CLOT</name>
<dbReference type="SUPFAM" id="SSF50341">
    <property type="entry name" value="CheW-like"/>
    <property type="match status" value="1"/>
</dbReference>
<dbReference type="GO" id="GO:0006935">
    <property type="term" value="P:chemotaxis"/>
    <property type="evidence" value="ECO:0007669"/>
    <property type="project" value="InterPro"/>
</dbReference>
<sequence length="129" mass="14417">MQIIVFTLDDQYYSLDSSRVEEISRQIPSTMVPNAPAGVEGLINLRGNVVPLMNLAKLLHRKEDQCYNNIVIVQKEDEKIGILVHEVKEVLKIDESQIEEVSAKAGTGIVGIIQLGDKLVNHIDLDRIL</sequence>